<feature type="domain" description="PucR C-terminal helix-turn-helix" evidence="2">
    <location>
        <begin position="422"/>
        <end position="480"/>
    </location>
</feature>
<dbReference type="PANTHER" id="PTHR33744:SF1">
    <property type="entry name" value="DNA-BINDING TRANSCRIPTIONAL ACTIVATOR ADER"/>
    <property type="match status" value="1"/>
</dbReference>
<dbReference type="AlphaFoldDB" id="A0A919RD51"/>
<accession>A0A919RD51</accession>
<gene>
    <name evidence="3" type="ORF">Ssi02_16790</name>
</gene>
<dbReference type="Pfam" id="PF13556">
    <property type="entry name" value="HTH_30"/>
    <property type="match status" value="1"/>
</dbReference>
<dbReference type="EMBL" id="BOOW01000009">
    <property type="protein sequence ID" value="GII91448.1"/>
    <property type="molecule type" value="Genomic_DNA"/>
</dbReference>
<name>A0A919RD51_9ACTN</name>
<proteinExistence type="predicted"/>
<evidence type="ECO:0000259" key="1">
    <source>
        <dbReference type="Pfam" id="PF07905"/>
    </source>
</evidence>
<dbReference type="Proteomes" id="UP000606172">
    <property type="component" value="Unassembled WGS sequence"/>
</dbReference>
<evidence type="ECO:0000259" key="2">
    <source>
        <dbReference type="Pfam" id="PF13556"/>
    </source>
</evidence>
<dbReference type="Pfam" id="PF07905">
    <property type="entry name" value="PucR"/>
    <property type="match status" value="1"/>
</dbReference>
<sequence length="488" mass="52188">MPVNRIRVEELVRFPALQLRVIAGEAGLQRSLSWAHVSELEDPTPWLLGSEMIMTTGLAVPRSAARQRAYLERLDGAGVAALALSTQLSVPPLHKAFYDTAEERGIPVLEVPLSVPFIAISQEVAAAVREDAGERLGAQLQVFGALRWLASEDLDSATLFQRLERLSGYDLYLCTPQGRPLLPGVPAPPEPTPLPSGPDAPPTMPGGFVVPVPAPGGPAGYLLAFEREGARPSGLAVVQHLATVAAFQVAMARHERETLRREGAETLAELLQDSLDPAMARRRLVRMGLPADGDNVLLAVRGVSDQALVGALADHPHLMLRRRGELYVLATASPGLSTAVASLPGVSAGISRAFPVGDPIKVAAREAAWAASRAVESGQAIVKYGDDTTGRWLPDDPATLQALVDHVLGDVLRYDADHGAELLLSVRTWMERDRHTEGAAGALHIHPNTLAYRLRRFAALSGRDLSSTGAFAEVWLAIRAAEQLGLID</sequence>
<dbReference type="InterPro" id="IPR025736">
    <property type="entry name" value="PucR_C-HTH_dom"/>
</dbReference>
<dbReference type="Gene3D" id="1.10.10.2840">
    <property type="entry name" value="PucR C-terminal helix-turn-helix domain"/>
    <property type="match status" value="1"/>
</dbReference>
<reference evidence="3" key="1">
    <citation type="submission" date="2021-01" db="EMBL/GenBank/DDBJ databases">
        <title>Whole genome shotgun sequence of Sinosporangium siamense NBRC 109515.</title>
        <authorList>
            <person name="Komaki H."/>
            <person name="Tamura T."/>
        </authorList>
    </citation>
    <scope>NUCLEOTIDE SEQUENCE</scope>
    <source>
        <strain evidence="3">NBRC 109515</strain>
    </source>
</reference>
<evidence type="ECO:0000313" key="3">
    <source>
        <dbReference type="EMBL" id="GII91448.1"/>
    </source>
</evidence>
<dbReference type="PANTHER" id="PTHR33744">
    <property type="entry name" value="CARBOHYDRATE DIACID REGULATOR"/>
    <property type="match status" value="1"/>
</dbReference>
<organism evidence="3 4">
    <name type="scientific">Sinosporangium siamense</name>
    <dbReference type="NCBI Taxonomy" id="1367973"/>
    <lineage>
        <taxon>Bacteria</taxon>
        <taxon>Bacillati</taxon>
        <taxon>Actinomycetota</taxon>
        <taxon>Actinomycetes</taxon>
        <taxon>Streptosporangiales</taxon>
        <taxon>Streptosporangiaceae</taxon>
        <taxon>Sinosporangium</taxon>
    </lineage>
</organism>
<dbReference type="RefSeq" id="WP_204022860.1">
    <property type="nucleotide sequence ID" value="NZ_BOOW01000009.1"/>
</dbReference>
<dbReference type="InterPro" id="IPR012914">
    <property type="entry name" value="PucR_dom"/>
</dbReference>
<dbReference type="InterPro" id="IPR051448">
    <property type="entry name" value="CdaR-like_regulators"/>
</dbReference>
<protein>
    <recommendedName>
        <fullName evidence="5">PucR family transcriptional regulator</fullName>
    </recommendedName>
</protein>
<dbReference type="InterPro" id="IPR042070">
    <property type="entry name" value="PucR_C-HTH_sf"/>
</dbReference>
<comment type="caution">
    <text evidence="3">The sequence shown here is derived from an EMBL/GenBank/DDBJ whole genome shotgun (WGS) entry which is preliminary data.</text>
</comment>
<keyword evidence="4" id="KW-1185">Reference proteome</keyword>
<feature type="domain" description="Purine catabolism PurC-like" evidence="1">
    <location>
        <begin position="11"/>
        <end position="127"/>
    </location>
</feature>
<evidence type="ECO:0008006" key="5">
    <source>
        <dbReference type="Google" id="ProtNLM"/>
    </source>
</evidence>
<evidence type="ECO:0000313" key="4">
    <source>
        <dbReference type="Proteomes" id="UP000606172"/>
    </source>
</evidence>